<name>A0A8B7ZRK8_ACAPL</name>
<keyword evidence="2" id="KW-0378">Hydrolase</keyword>
<evidence type="ECO:0000313" key="14">
    <source>
        <dbReference type="RefSeq" id="XP_022106071.1"/>
    </source>
</evidence>
<dbReference type="CTD" id="83451"/>
<dbReference type="GeneID" id="110987560"/>
<dbReference type="InterPro" id="IPR029058">
    <property type="entry name" value="AB_hydrolase_fold"/>
</dbReference>
<accession>A0A8B7ZRK8</accession>
<comment type="catalytic activity">
    <reaction evidence="9">
        <text>1,2-didecanoylglycerol + H2O = decanoylglycerol + decanoate + H(+)</text>
        <dbReference type="Rhea" id="RHEA:48596"/>
        <dbReference type="ChEBI" id="CHEBI:11152"/>
        <dbReference type="ChEBI" id="CHEBI:15377"/>
        <dbReference type="ChEBI" id="CHEBI:15378"/>
        <dbReference type="ChEBI" id="CHEBI:27689"/>
        <dbReference type="ChEBI" id="CHEBI:90605"/>
    </reaction>
</comment>
<dbReference type="Pfam" id="PF00561">
    <property type="entry name" value="Abhydrolase_1"/>
    <property type="match status" value="1"/>
</dbReference>
<evidence type="ECO:0000256" key="2">
    <source>
        <dbReference type="ARBA" id="ARBA00022801"/>
    </source>
</evidence>
<dbReference type="RefSeq" id="XP_022106071.1">
    <property type="nucleotide sequence ID" value="XM_022250379.1"/>
</dbReference>
<evidence type="ECO:0000256" key="7">
    <source>
        <dbReference type="ARBA" id="ARBA00044064"/>
    </source>
</evidence>
<evidence type="ECO:0000259" key="12">
    <source>
        <dbReference type="Pfam" id="PF00561"/>
    </source>
</evidence>
<dbReference type="SUPFAM" id="SSF53474">
    <property type="entry name" value="alpha/beta-Hydrolases"/>
    <property type="match status" value="1"/>
</dbReference>
<dbReference type="PANTHER" id="PTHR46118:SF4">
    <property type="entry name" value="PROTEIN ABHD11"/>
    <property type="match status" value="1"/>
</dbReference>
<protein>
    <recommendedName>
        <fullName evidence="7">sn-1-specific diacylglycerol lipase ABHD11</fullName>
        <ecNumber evidence="3">3.1.1.116</ecNumber>
    </recommendedName>
    <alternativeName>
        <fullName evidence="4">Alpha/beta hydrolase domain-containing protein 11</fullName>
    </alternativeName>
</protein>
<evidence type="ECO:0000256" key="1">
    <source>
        <dbReference type="ARBA" id="ARBA00008645"/>
    </source>
</evidence>
<evidence type="ECO:0000256" key="5">
    <source>
        <dbReference type="ARBA" id="ARBA00043667"/>
    </source>
</evidence>
<dbReference type="KEGG" id="aplc:110987560"/>
<dbReference type="Proteomes" id="UP000694845">
    <property type="component" value="Unplaced"/>
</dbReference>
<keyword evidence="13" id="KW-1185">Reference proteome</keyword>
<proteinExistence type="inferred from homology"/>
<evidence type="ECO:0000256" key="8">
    <source>
        <dbReference type="ARBA" id="ARBA00048283"/>
    </source>
</evidence>
<dbReference type="EC" id="3.1.1.116" evidence="3"/>
<dbReference type="InterPro" id="IPR000073">
    <property type="entry name" value="AB_hydrolase_1"/>
</dbReference>
<evidence type="ECO:0000256" key="10">
    <source>
        <dbReference type="ARBA" id="ARBA00048513"/>
    </source>
</evidence>
<gene>
    <name evidence="14" type="primary">LOC110987560</name>
</gene>
<evidence type="ECO:0000256" key="11">
    <source>
        <dbReference type="ARBA" id="ARBA00048919"/>
    </source>
</evidence>
<evidence type="ECO:0000256" key="9">
    <source>
        <dbReference type="ARBA" id="ARBA00048504"/>
    </source>
</evidence>
<dbReference type="PANTHER" id="PTHR46118">
    <property type="entry name" value="PROTEIN ABHD11"/>
    <property type="match status" value="1"/>
</dbReference>
<evidence type="ECO:0000256" key="6">
    <source>
        <dbReference type="ARBA" id="ARBA00043742"/>
    </source>
</evidence>
<comment type="catalytic activity">
    <reaction evidence="5">
        <text>a 1,2-diacyl-sn-glycerol + H2O = a 2-acylglycerol + a fatty acid + H(+)</text>
        <dbReference type="Rhea" id="RHEA:33275"/>
        <dbReference type="ChEBI" id="CHEBI:15377"/>
        <dbReference type="ChEBI" id="CHEBI:15378"/>
        <dbReference type="ChEBI" id="CHEBI:17389"/>
        <dbReference type="ChEBI" id="CHEBI:17815"/>
        <dbReference type="ChEBI" id="CHEBI:28868"/>
        <dbReference type="EC" id="3.1.1.116"/>
    </reaction>
</comment>
<comment type="catalytic activity">
    <reaction evidence="11">
        <text>1-octadecanoyl-2-(5Z,8Z,11Z,14Z-eicosatetraenoyl)-sn-glycerol + H2O = 2-(5Z,8Z,11Z,14Z-eicosatetraenoyl)-glycerol + octadecanoate + H(+)</text>
        <dbReference type="Rhea" id="RHEA:38507"/>
        <dbReference type="ChEBI" id="CHEBI:15377"/>
        <dbReference type="ChEBI" id="CHEBI:15378"/>
        <dbReference type="ChEBI" id="CHEBI:25629"/>
        <dbReference type="ChEBI" id="CHEBI:52392"/>
        <dbReference type="ChEBI" id="CHEBI:75728"/>
    </reaction>
</comment>
<comment type="catalytic activity">
    <reaction evidence="8">
        <text>1-octadecanoyl-2-(4Z,7Z,10Z,13Z,16Z,19Z-docosahexaenoyl)-sn-glycerol + H2O = 2-(4Z,7Z,10Z,13Z,16Z,19Z-docosahexaenoyl)-glycerol + octadecanoate + H(+)</text>
        <dbReference type="Rhea" id="RHEA:77107"/>
        <dbReference type="ChEBI" id="CHEBI:15377"/>
        <dbReference type="ChEBI" id="CHEBI:15378"/>
        <dbReference type="ChEBI" id="CHEBI:25629"/>
        <dbReference type="ChEBI" id="CHEBI:77129"/>
        <dbReference type="ChEBI" id="CHEBI:186738"/>
    </reaction>
</comment>
<dbReference type="GO" id="GO:0005739">
    <property type="term" value="C:mitochondrion"/>
    <property type="evidence" value="ECO:0007669"/>
    <property type="project" value="TreeGrafter"/>
</dbReference>
<sequence>MMFVRNVVTSATYTRRLISKTIATSGKRSVKLAYDVIGPESSTSITPIVILHGLFGSKNNWATLAKKINRETQQTIFTVDVRNHGDSERGEGMGLTAMRDDLLILLKNDLQVERCILIGHSLGGRIAMVTALSEPQLIDKLVVVDVSPVRTEGVYQFPEFISAMKAVQFDQSVSLSQNRKHAGQQLQSVITDMGLLQFILTNVVERDGRCQWRFHLDGLEAGIQDILAELPTCHTRYDGPVIFIRGGRSSYVRVENLPAIKMLFPTATITTVEGAGHFVHSEKPAEFMQAVVPFLRS</sequence>
<dbReference type="GO" id="GO:0052689">
    <property type="term" value="F:carboxylic ester hydrolase activity"/>
    <property type="evidence" value="ECO:0007669"/>
    <property type="project" value="TreeGrafter"/>
</dbReference>
<evidence type="ECO:0000256" key="4">
    <source>
        <dbReference type="ARBA" id="ARBA00042703"/>
    </source>
</evidence>
<organism evidence="13 14">
    <name type="scientific">Acanthaster planci</name>
    <name type="common">Crown-of-thorns starfish</name>
    <dbReference type="NCBI Taxonomy" id="133434"/>
    <lineage>
        <taxon>Eukaryota</taxon>
        <taxon>Metazoa</taxon>
        <taxon>Echinodermata</taxon>
        <taxon>Eleutherozoa</taxon>
        <taxon>Asterozoa</taxon>
        <taxon>Asteroidea</taxon>
        <taxon>Valvatacea</taxon>
        <taxon>Valvatida</taxon>
        <taxon>Acanthasteridae</taxon>
        <taxon>Acanthaster</taxon>
    </lineage>
</organism>
<comment type="catalytic activity">
    <reaction evidence="10">
        <text>1-octadecanoyl-2-(9Z-octadecenoyl)-sn-glycerol + H2O = 2-(9Z-octadecenoyl)-glycerol + octadecanoate + H(+)</text>
        <dbReference type="Rhea" id="RHEA:77103"/>
        <dbReference type="ChEBI" id="CHEBI:15377"/>
        <dbReference type="ChEBI" id="CHEBI:15378"/>
        <dbReference type="ChEBI" id="CHEBI:25629"/>
        <dbReference type="ChEBI" id="CHEBI:73990"/>
        <dbReference type="ChEBI" id="CHEBI:75468"/>
    </reaction>
</comment>
<evidence type="ECO:0000313" key="13">
    <source>
        <dbReference type="Proteomes" id="UP000694845"/>
    </source>
</evidence>
<dbReference type="OrthoDB" id="8119704at2759"/>
<comment type="catalytic activity">
    <reaction evidence="6">
        <text>a 1,3-diacyl-sn-glycerol + H2O = a 1-acyl-sn-glycerol + a fatty acid + H(+)</text>
        <dbReference type="Rhea" id="RHEA:38503"/>
        <dbReference type="ChEBI" id="CHEBI:15377"/>
        <dbReference type="ChEBI" id="CHEBI:15378"/>
        <dbReference type="ChEBI" id="CHEBI:28868"/>
        <dbReference type="ChEBI" id="CHEBI:64683"/>
        <dbReference type="ChEBI" id="CHEBI:77272"/>
    </reaction>
</comment>
<dbReference type="AlphaFoldDB" id="A0A8B7ZRK8"/>
<dbReference type="Gene3D" id="3.40.50.1820">
    <property type="entry name" value="alpha/beta hydrolase"/>
    <property type="match status" value="1"/>
</dbReference>
<reference evidence="14" key="1">
    <citation type="submission" date="2025-08" db="UniProtKB">
        <authorList>
            <consortium name="RefSeq"/>
        </authorList>
    </citation>
    <scope>IDENTIFICATION</scope>
</reference>
<evidence type="ECO:0000256" key="3">
    <source>
        <dbReference type="ARBA" id="ARBA00026104"/>
    </source>
</evidence>
<dbReference type="OMA" id="FLGMSDN"/>
<feature type="domain" description="AB hydrolase-1" evidence="12">
    <location>
        <begin position="47"/>
        <end position="284"/>
    </location>
</feature>
<comment type="similarity">
    <text evidence="1">Belongs to the AB hydrolase superfamily.</text>
</comment>